<gene>
    <name evidence="3" type="primary">LOC106466725</name>
</gene>
<keyword evidence="2" id="KW-1185">Reference proteome</keyword>
<sequence length="439" mass="48132">MGLEVQSVQSFSLDKKIAQTLSVDVDAMLCESQARGIKRKFDEDKDCETRSSLYFNQRQAVFNISLCKRNRLRQTLSLRRSVLICNTLRKIQKEFEQEGVKINCAPNGHFFLSPLNPQVMTLDPPPLTSQNALEGCPQELLGSNYNHEVEKKLTQRCLSITAPPQTDLVDNYSMRSTVLSAYQYKPPSQAKEQLSNKPQASSLLNTYLPKTCTTTTGEVILRQNCNETTDECDRYLTEFDTSSGRITPFVKTACDSSAFWNDDSDRLTSLNWSSVLNCSSSSTNAASSPIATEEEFDDNCRFMDRANCAVENAGSPSKSSSGVSETSLHVLLPATCNTSELSNLSAMNKPYAASSSSCSPSSGATSNCSSGDEIFGDIDMSLYDFDLYSPLSPPNVKLAPVSAEELMKSLTENGQSCPVSNCLKEKMNEEGDNATLAVS</sequence>
<evidence type="ECO:0000259" key="1">
    <source>
        <dbReference type="PROSITE" id="PS51053"/>
    </source>
</evidence>
<dbReference type="RefSeq" id="XP_022251087.1">
    <property type="nucleotide sequence ID" value="XM_022395379.1"/>
</dbReference>
<dbReference type="InterPro" id="IPR009263">
    <property type="entry name" value="SERTA_dom"/>
</dbReference>
<dbReference type="Pfam" id="PF06031">
    <property type="entry name" value="SERTA"/>
    <property type="match status" value="1"/>
</dbReference>
<dbReference type="PANTHER" id="PTHR16277:SF7">
    <property type="entry name" value="RE12330P"/>
    <property type="match status" value="1"/>
</dbReference>
<dbReference type="GeneID" id="106466725"/>
<evidence type="ECO:0000313" key="2">
    <source>
        <dbReference type="Proteomes" id="UP000694941"/>
    </source>
</evidence>
<feature type="domain" description="SERTA" evidence="1">
    <location>
        <begin position="54"/>
        <end position="99"/>
    </location>
</feature>
<dbReference type="InterPro" id="IPR052262">
    <property type="entry name" value="E2F-SERTA_domain_protein"/>
</dbReference>
<name>A0ABM1T5D1_LIMPO</name>
<organism evidence="2 3">
    <name type="scientific">Limulus polyphemus</name>
    <name type="common">Atlantic horseshoe crab</name>
    <dbReference type="NCBI Taxonomy" id="6850"/>
    <lineage>
        <taxon>Eukaryota</taxon>
        <taxon>Metazoa</taxon>
        <taxon>Ecdysozoa</taxon>
        <taxon>Arthropoda</taxon>
        <taxon>Chelicerata</taxon>
        <taxon>Merostomata</taxon>
        <taxon>Xiphosura</taxon>
        <taxon>Limulidae</taxon>
        <taxon>Limulus</taxon>
    </lineage>
</organism>
<protein>
    <submittedName>
        <fullName evidence="3">Uncharacterized protein LOC106466725</fullName>
    </submittedName>
</protein>
<evidence type="ECO:0000313" key="3">
    <source>
        <dbReference type="RefSeq" id="XP_022251087.1"/>
    </source>
</evidence>
<dbReference type="Proteomes" id="UP000694941">
    <property type="component" value="Unplaced"/>
</dbReference>
<reference evidence="3" key="1">
    <citation type="submission" date="2025-08" db="UniProtKB">
        <authorList>
            <consortium name="RefSeq"/>
        </authorList>
    </citation>
    <scope>IDENTIFICATION</scope>
    <source>
        <tissue evidence="3">Muscle</tissue>
    </source>
</reference>
<dbReference type="PROSITE" id="PS51053">
    <property type="entry name" value="SERTA"/>
    <property type="match status" value="1"/>
</dbReference>
<proteinExistence type="predicted"/>
<accession>A0ABM1T5D1</accession>
<dbReference type="PANTHER" id="PTHR16277">
    <property type="entry name" value="CELL DIVISION CYCLE ASSOCIATED PROTEIN 4/SERTA DOMAIN-CONTAINING PROTEIN 2"/>
    <property type="match status" value="1"/>
</dbReference>